<keyword evidence="1" id="KW-0479">Metal-binding</keyword>
<dbReference type="Gene3D" id="3.30.60.90">
    <property type="match status" value="4"/>
</dbReference>
<dbReference type="VEuPathDB" id="FungiDB:SAPIO_CDS10829"/>
<dbReference type="PANTHER" id="PTHR20930">
    <property type="entry name" value="OVARIAN CARCINOMA ANTIGEN CA125-RELATED"/>
    <property type="match status" value="1"/>
</dbReference>
<name>A0A084FUM8_PSEDA</name>
<dbReference type="Pfam" id="PF00569">
    <property type="entry name" value="ZZ"/>
    <property type="match status" value="3"/>
</dbReference>
<evidence type="ECO:0000259" key="6">
    <source>
        <dbReference type="PROSITE" id="PS50135"/>
    </source>
</evidence>
<feature type="domain" description="ZZ-type" evidence="6">
    <location>
        <begin position="435"/>
        <end position="495"/>
    </location>
</feature>
<dbReference type="HOGENOM" id="CLU_007590_0_0_1"/>
<dbReference type="GeneID" id="27720064"/>
<dbReference type="CDD" id="cd02340">
    <property type="entry name" value="ZZ_NBR1_like"/>
    <property type="match status" value="2"/>
</dbReference>
<proteinExistence type="predicted"/>
<dbReference type="InterPro" id="IPR043145">
    <property type="entry name" value="Znf_ZZ_sf"/>
</dbReference>
<reference evidence="7 8" key="1">
    <citation type="journal article" date="2014" name="Genome Announc.">
        <title>Draft genome sequence of the pathogenic fungus Scedosporium apiospermum.</title>
        <authorList>
            <person name="Vandeputte P."/>
            <person name="Ghamrawi S."/>
            <person name="Rechenmann M."/>
            <person name="Iltis A."/>
            <person name="Giraud S."/>
            <person name="Fleury M."/>
            <person name="Thornton C."/>
            <person name="Delhaes L."/>
            <person name="Meyer W."/>
            <person name="Papon N."/>
            <person name="Bouchara J.P."/>
        </authorList>
    </citation>
    <scope>NUCLEOTIDE SEQUENCE [LARGE SCALE GENOMIC DNA]</scope>
    <source>
        <strain evidence="7 8">IHEM 14462</strain>
    </source>
</reference>
<comment type="caution">
    <text evidence="7">The sequence shown here is derived from an EMBL/GenBank/DDBJ whole genome shotgun (WGS) entry which is preliminary data.</text>
</comment>
<dbReference type="InterPro" id="IPR013783">
    <property type="entry name" value="Ig-like_fold"/>
</dbReference>
<dbReference type="Pfam" id="PF16158">
    <property type="entry name" value="N_BRCA1_IG"/>
    <property type="match status" value="1"/>
</dbReference>
<keyword evidence="3" id="KW-0862">Zinc</keyword>
<dbReference type="PANTHER" id="PTHR20930:SF0">
    <property type="entry name" value="PROTEIN ILRUN"/>
    <property type="match status" value="1"/>
</dbReference>
<evidence type="ECO:0000256" key="3">
    <source>
        <dbReference type="ARBA" id="ARBA00022833"/>
    </source>
</evidence>
<feature type="compositionally biased region" description="Acidic residues" evidence="5">
    <location>
        <begin position="780"/>
        <end position="798"/>
    </location>
</feature>
<dbReference type="OrthoDB" id="661148at2759"/>
<feature type="region of interest" description="Disordered" evidence="5">
    <location>
        <begin position="99"/>
        <end position="125"/>
    </location>
</feature>
<evidence type="ECO:0000256" key="2">
    <source>
        <dbReference type="ARBA" id="ARBA00022771"/>
    </source>
</evidence>
<dbReference type="CDD" id="cd02249">
    <property type="entry name" value="ZZ"/>
    <property type="match status" value="1"/>
</dbReference>
<sequence length="824" mass="91721">MASSESSIPVPLVTIKVNYDGEPHRFKLPLREMGATTFEDKLRRSLRIPTDVACVIERYSDSAGSFVVLDRANVPVYKQLYRAAKAKSKLKIRVTTIEPPKADEVEEDSPVDEPTPEAVETPVEQPAPVVEEKPIVESVQPMPTFENVPLRVRHNPPEEEDSTVDQTDRSVMTDPYLRSMAPPVCPYAGSTLEYRVCCNSCERTIPDAHYHCTKCDDDDFDLCLTCVESGITCYGPDHWLIKRFKKDGVFVSSTTEVLPPKPKAKPVPTVEKPAEQPAQQVLVELVHAPQQQDPLRNIEPLVNLRACNCCMQERAERHFLHCTSCEDFDLCTSCFAKDVHGHHPKHSFVPAVADAYVPDHIAARLGPGRNQTHHAICDNCDKFIRGVRHKCLDCPDWDYCSECVGDAPSEHAGHRFAPIYEPLAEPPRFSYRTVHEGICCDGPLCEANSVITYITGVRYKCAVCPDTDFCAACEAHPSNPHNKTHPLIKFRTAVRHALVSTTGVDRNGKEMPIMGDASIAPSSRFSSRPTSRREPTISSPRAIVSVEPSEPVAAKEEVVVEEKKQEVEPEKKIEETIPAQAVTEVKPAEPVAKRFGAVYVHDTVMDGTVLPPNHVFEQTWVLRNSGNVAWPAGCAVKFVGGDYMGHVDSNHPAGISELVSASESTICYEALKPGKEYPFTVLLRTPPREGKVISYWRLTTPNGVRFGHRLWCDVKVMAPMAIETKAPAVPPKEEITQPEAVLDSSQMVFPKLEKESPISSIHEEVKKEEEEDVLSTPQDADFDDLEGEVWDGSDEGFLTDEEYDILDASDEEYLEEAKKTPLKR</sequence>
<feature type="compositionally biased region" description="Low complexity" evidence="5">
    <location>
        <begin position="116"/>
        <end position="125"/>
    </location>
</feature>
<feature type="region of interest" description="Disordered" evidence="5">
    <location>
        <begin position="759"/>
        <end position="798"/>
    </location>
</feature>
<dbReference type="OMA" id="NKHGHHP"/>
<dbReference type="AlphaFoldDB" id="A0A084FUM8"/>
<dbReference type="Gene3D" id="2.60.40.10">
    <property type="entry name" value="Immunoglobulins"/>
    <property type="match status" value="1"/>
</dbReference>
<dbReference type="InterPro" id="IPR032350">
    <property type="entry name" value="Nbr1_FW"/>
</dbReference>
<protein>
    <submittedName>
        <fullName evidence="7">Zz type zinc finger domain-containing protein</fullName>
    </submittedName>
</protein>
<feature type="compositionally biased region" description="Basic and acidic residues" evidence="5">
    <location>
        <begin position="759"/>
        <end position="768"/>
    </location>
</feature>
<evidence type="ECO:0000313" key="7">
    <source>
        <dbReference type="EMBL" id="KEZ38790.1"/>
    </source>
</evidence>
<evidence type="ECO:0000313" key="8">
    <source>
        <dbReference type="Proteomes" id="UP000028545"/>
    </source>
</evidence>
<dbReference type="SMART" id="SM00291">
    <property type="entry name" value="ZnF_ZZ"/>
    <property type="match status" value="4"/>
</dbReference>
<dbReference type="CDD" id="cd14947">
    <property type="entry name" value="NBR1_like"/>
    <property type="match status" value="1"/>
</dbReference>
<keyword evidence="8" id="KW-1185">Reference proteome</keyword>
<accession>A0A084FUM8</accession>
<evidence type="ECO:0000256" key="5">
    <source>
        <dbReference type="SAM" id="MobiDB-lite"/>
    </source>
</evidence>
<evidence type="ECO:0000256" key="4">
    <source>
        <dbReference type="PROSITE-ProRule" id="PRU00228"/>
    </source>
</evidence>
<dbReference type="InterPro" id="IPR000433">
    <property type="entry name" value="Znf_ZZ"/>
</dbReference>
<feature type="compositionally biased region" description="Acidic residues" evidence="5">
    <location>
        <begin position="104"/>
        <end position="115"/>
    </location>
</feature>
<dbReference type="EMBL" id="JOWA01000176">
    <property type="protein sequence ID" value="KEZ38790.1"/>
    <property type="molecule type" value="Genomic_DNA"/>
</dbReference>
<dbReference type="KEGG" id="sapo:SAPIO_CDS10829"/>
<dbReference type="SUPFAM" id="SSF57850">
    <property type="entry name" value="RING/U-box"/>
    <property type="match status" value="4"/>
</dbReference>
<organism evidence="7 8">
    <name type="scientific">Pseudallescheria apiosperma</name>
    <name type="common">Scedosporium apiospermum</name>
    <dbReference type="NCBI Taxonomy" id="563466"/>
    <lineage>
        <taxon>Eukaryota</taxon>
        <taxon>Fungi</taxon>
        <taxon>Dikarya</taxon>
        <taxon>Ascomycota</taxon>
        <taxon>Pezizomycotina</taxon>
        <taxon>Sordariomycetes</taxon>
        <taxon>Hypocreomycetidae</taxon>
        <taxon>Microascales</taxon>
        <taxon>Microascaceae</taxon>
        <taxon>Scedosporium</taxon>
    </lineage>
</organism>
<dbReference type="GO" id="GO:0008270">
    <property type="term" value="F:zinc ion binding"/>
    <property type="evidence" value="ECO:0007669"/>
    <property type="project" value="UniProtKB-KW"/>
</dbReference>
<dbReference type="RefSeq" id="XP_016638589.1">
    <property type="nucleotide sequence ID" value="XM_016784366.1"/>
</dbReference>
<evidence type="ECO:0000256" key="1">
    <source>
        <dbReference type="ARBA" id="ARBA00022723"/>
    </source>
</evidence>
<feature type="region of interest" description="Disordered" evidence="5">
    <location>
        <begin position="505"/>
        <end position="539"/>
    </location>
</feature>
<keyword evidence="2 4" id="KW-0863">Zinc-finger</keyword>
<gene>
    <name evidence="7" type="ORF">SAPIO_CDS10829</name>
</gene>
<dbReference type="PROSITE" id="PS50135">
    <property type="entry name" value="ZF_ZZ_2"/>
    <property type="match status" value="1"/>
</dbReference>
<dbReference type="Proteomes" id="UP000028545">
    <property type="component" value="Unassembled WGS sequence"/>
</dbReference>